<protein>
    <submittedName>
        <fullName evidence="1">Uncharacterized protein</fullName>
    </submittedName>
</protein>
<keyword evidence="2" id="KW-1185">Reference proteome</keyword>
<dbReference type="AlphaFoldDB" id="A0A218P0U2"/>
<organism evidence="1 2">
    <name type="scientific">Thermococcus celer Vu 13 = JCM 8558</name>
    <dbReference type="NCBI Taxonomy" id="1293037"/>
    <lineage>
        <taxon>Archaea</taxon>
        <taxon>Methanobacteriati</taxon>
        <taxon>Methanobacteriota</taxon>
        <taxon>Thermococci</taxon>
        <taxon>Thermococcales</taxon>
        <taxon>Thermococcaceae</taxon>
        <taxon>Thermococcus</taxon>
    </lineage>
</organism>
<dbReference type="KEGG" id="tce:A3L02_02550"/>
<dbReference type="EMBL" id="CP014854">
    <property type="protein sequence ID" value="ASI98525.1"/>
    <property type="molecule type" value="Genomic_DNA"/>
</dbReference>
<evidence type="ECO:0000313" key="2">
    <source>
        <dbReference type="Proteomes" id="UP000197156"/>
    </source>
</evidence>
<gene>
    <name evidence="1" type="ORF">A3L02_02550</name>
</gene>
<accession>A0A218P0U2</accession>
<sequence>MLVYMSSSGDVGSYLSVEREYSGDSSRTDDLRNFATDLFQRANSTAYASESPYSLKVAYWNVLEVRHGKLAGGDCWDVLAGEIGREIEEWAQTLEPSDEP</sequence>
<dbReference type="Proteomes" id="UP000197156">
    <property type="component" value="Chromosome"/>
</dbReference>
<reference evidence="1 2" key="1">
    <citation type="submission" date="2016-03" db="EMBL/GenBank/DDBJ databases">
        <title>Complete genome sequence of Thermococcus celer.</title>
        <authorList>
            <person name="Oger P.M."/>
        </authorList>
    </citation>
    <scope>NUCLEOTIDE SEQUENCE [LARGE SCALE GENOMIC DNA]</scope>
    <source>
        <strain evidence="1 2">Vu 13</strain>
    </source>
</reference>
<evidence type="ECO:0000313" key="1">
    <source>
        <dbReference type="EMBL" id="ASI98525.1"/>
    </source>
</evidence>
<dbReference type="OrthoDB" id="94027at2157"/>
<dbReference type="GeneID" id="33323599"/>
<dbReference type="RefSeq" id="WP_088862486.1">
    <property type="nucleotide sequence ID" value="NZ_CP014854.1"/>
</dbReference>
<name>A0A218P0U2_THECE</name>
<proteinExistence type="predicted"/>